<evidence type="ECO:0000256" key="4">
    <source>
        <dbReference type="PROSITE-ProRule" id="PRU00335"/>
    </source>
</evidence>
<dbReference type="Proteomes" id="UP000555564">
    <property type="component" value="Unassembled WGS sequence"/>
</dbReference>
<dbReference type="Gene3D" id="1.10.357.10">
    <property type="entry name" value="Tetracycline Repressor, domain 2"/>
    <property type="match status" value="1"/>
</dbReference>
<protein>
    <submittedName>
        <fullName evidence="6">AcrR family transcriptional regulator</fullName>
    </submittedName>
</protein>
<accession>A0A7X0ICD8</accession>
<proteinExistence type="predicted"/>
<dbReference type="SUPFAM" id="SSF48498">
    <property type="entry name" value="Tetracyclin repressor-like, C-terminal domain"/>
    <property type="match status" value="1"/>
</dbReference>
<keyword evidence="7" id="KW-1185">Reference proteome</keyword>
<dbReference type="EMBL" id="JACHIU010000001">
    <property type="protein sequence ID" value="MBB6471087.1"/>
    <property type="molecule type" value="Genomic_DNA"/>
</dbReference>
<keyword evidence="2 4" id="KW-0238">DNA-binding</keyword>
<dbReference type="Pfam" id="PF00440">
    <property type="entry name" value="TetR_N"/>
    <property type="match status" value="1"/>
</dbReference>
<dbReference type="InterPro" id="IPR001647">
    <property type="entry name" value="HTH_TetR"/>
</dbReference>
<evidence type="ECO:0000256" key="2">
    <source>
        <dbReference type="ARBA" id="ARBA00023125"/>
    </source>
</evidence>
<comment type="caution">
    <text evidence="6">The sequence shown here is derived from an EMBL/GenBank/DDBJ whole genome shotgun (WGS) entry which is preliminary data.</text>
</comment>
<evidence type="ECO:0000313" key="6">
    <source>
        <dbReference type="EMBL" id="MBB6471087.1"/>
    </source>
</evidence>
<feature type="domain" description="HTH tetR-type" evidence="5">
    <location>
        <begin position="18"/>
        <end position="78"/>
    </location>
</feature>
<dbReference type="InterPro" id="IPR009057">
    <property type="entry name" value="Homeodomain-like_sf"/>
</dbReference>
<keyword evidence="1" id="KW-0805">Transcription regulation</keyword>
<evidence type="ECO:0000313" key="7">
    <source>
        <dbReference type="Proteomes" id="UP000555564"/>
    </source>
</evidence>
<dbReference type="GO" id="GO:0000976">
    <property type="term" value="F:transcription cis-regulatory region binding"/>
    <property type="evidence" value="ECO:0007669"/>
    <property type="project" value="TreeGrafter"/>
</dbReference>
<dbReference type="SUPFAM" id="SSF46689">
    <property type="entry name" value="Homeodomain-like"/>
    <property type="match status" value="1"/>
</dbReference>
<dbReference type="PANTHER" id="PTHR30055">
    <property type="entry name" value="HTH-TYPE TRANSCRIPTIONAL REGULATOR RUTR"/>
    <property type="match status" value="1"/>
</dbReference>
<sequence>MSMDADTGHLSRRERLRRQTTEEIKERAFGLLDSGGTDEVSIAAVSKAMGMSPPALYRYFSSREALLDALVVDAYTDLGTTVASAATTGPAEDAPSRIAAIVHAWRHWALTHPRRYAMLFSDRPSAQDPPEGVTAVNQAMLVLLEALQDLSPPAPGDATPLDESLLRWRHALGASSRITPPALRHGVLTWSRIHGLVSLELAGAFTAMGLDAELLIATEIQALIPTAGNGTAPVRRD</sequence>
<dbReference type="PROSITE" id="PS50977">
    <property type="entry name" value="HTH_TETR_2"/>
    <property type="match status" value="1"/>
</dbReference>
<dbReference type="AlphaFoldDB" id="A0A7X0ICD8"/>
<dbReference type="InterPro" id="IPR036271">
    <property type="entry name" value="Tet_transcr_reg_TetR-rel_C_sf"/>
</dbReference>
<feature type="DNA-binding region" description="H-T-H motif" evidence="4">
    <location>
        <begin position="41"/>
        <end position="60"/>
    </location>
</feature>
<organism evidence="6 7">
    <name type="scientific">Sphaerisporangium rubeum</name>
    <dbReference type="NCBI Taxonomy" id="321317"/>
    <lineage>
        <taxon>Bacteria</taxon>
        <taxon>Bacillati</taxon>
        <taxon>Actinomycetota</taxon>
        <taxon>Actinomycetes</taxon>
        <taxon>Streptosporangiales</taxon>
        <taxon>Streptosporangiaceae</taxon>
        <taxon>Sphaerisporangium</taxon>
    </lineage>
</organism>
<keyword evidence="3" id="KW-0804">Transcription</keyword>
<reference evidence="6 7" key="1">
    <citation type="submission" date="2020-08" db="EMBL/GenBank/DDBJ databases">
        <title>Sequencing the genomes of 1000 actinobacteria strains.</title>
        <authorList>
            <person name="Klenk H.-P."/>
        </authorList>
    </citation>
    <scope>NUCLEOTIDE SEQUENCE [LARGE SCALE GENOMIC DNA]</scope>
    <source>
        <strain evidence="6 7">DSM 44936</strain>
    </source>
</reference>
<dbReference type="InterPro" id="IPR050109">
    <property type="entry name" value="HTH-type_TetR-like_transc_reg"/>
</dbReference>
<evidence type="ECO:0000256" key="1">
    <source>
        <dbReference type="ARBA" id="ARBA00023015"/>
    </source>
</evidence>
<dbReference type="RefSeq" id="WP_184978346.1">
    <property type="nucleotide sequence ID" value="NZ_BAAALO010000018.1"/>
</dbReference>
<evidence type="ECO:0000256" key="3">
    <source>
        <dbReference type="ARBA" id="ARBA00023163"/>
    </source>
</evidence>
<dbReference type="InterPro" id="IPR025996">
    <property type="entry name" value="MT1864/Rv1816-like_C"/>
</dbReference>
<dbReference type="GO" id="GO:0003700">
    <property type="term" value="F:DNA-binding transcription factor activity"/>
    <property type="evidence" value="ECO:0007669"/>
    <property type="project" value="TreeGrafter"/>
</dbReference>
<gene>
    <name evidence="6" type="ORF">BJ992_000518</name>
</gene>
<dbReference type="PANTHER" id="PTHR30055:SF243">
    <property type="entry name" value="HTH-TYPE TRANSCRIPTIONAL REGULATOR RV1816"/>
    <property type="match status" value="1"/>
</dbReference>
<dbReference type="Pfam" id="PF13305">
    <property type="entry name" value="TetR_C_33"/>
    <property type="match status" value="1"/>
</dbReference>
<evidence type="ECO:0000259" key="5">
    <source>
        <dbReference type="PROSITE" id="PS50977"/>
    </source>
</evidence>
<name>A0A7X0ICD8_9ACTN</name>